<evidence type="ECO:0000256" key="1">
    <source>
        <dbReference type="SAM" id="Phobius"/>
    </source>
</evidence>
<feature type="transmembrane region" description="Helical" evidence="1">
    <location>
        <begin position="127"/>
        <end position="146"/>
    </location>
</feature>
<feature type="transmembrane region" description="Helical" evidence="1">
    <location>
        <begin position="80"/>
        <end position="97"/>
    </location>
</feature>
<keyword evidence="1" id="KW-0812">Transmembrane</keyword>
<comment type="caution">
    <text evidence="2">The sequence shown here is derived from an EMBL/GenBank/DDBJ whole genome shotgun (WGS) entry which is preliminary data.</text>
</comment>
<protein>
    <recommendedName>
        <fullName evidence="4">YfhO family protein</fullName>
    </recommendedName>
</protein>
<feature type="transmembrane region" description="Helical" evidence="1">
    <location>
        <begin position="287"/>
        <end position="308"/>
    </location>
</feature>
<feature type="transmembrane region" description="Helical" evidence="1">
    <location>
        <begin position="158"/>
        <end position="183"/>
    </location>
</feature>
<dbReference type="Proteomes" id="UP000323505">
    <property type="component" value="Unassembled WGS sequence"/>
</dbReference>
<sequence>MKERTRHLVAALTGLGLGLAALGPGLAPGFVLSYDMVFVPDPAFTRLTFGLTGIVPRHVPSDAVVTALATVIPADAVQKLVLLAIFVMACTAAASLVPSERMAPRLAAGVCYAWNPFVAERLLLGQWALLLGYAALPWAVAAAARADERGGGRRLVRALIPAAIGGFAALAVSGLTALVVALVTVRGRGAAKVVGAVAVLSLPWLVPGLLRPGGLPSDDTAVDLFAARADTPFGTLGSLLALGGAWNGETVPSGYGTPVIASLWLVVVIGAFAAYRTWCREPAWRRGAAVAAGVGFAVAALGAVAAPVLEGLVGLWPGFAVVRDGQQFVAPLAVVVAAGLGAAADRAADARLPGVALAAVAVPVFLLPTLAWGAAGDLRAVRYPDDWARARRIVDGDPAKGDVLVLPWAAYRSYPWNHGRRVLDPLPRYLHRRVVVNDAVTVGGTTVAPEDPKAVRLAPATAPPATTSAAALRDAGVRYVVVDAETAAHRPAGDVREVLRGRDLVVYRIDGSAAPPGDGVPVAPAVAAWVVTGLAVAWSIGTPRATLSLPLLGSIKPRSRRTP</sequence>
<dbReference type="AlphaFoldDB" id="A0A5D3FZA7"/>
<feature type="transmembrane region" description="Helical" evidence="1">
    <location>
        <begin position="328"/>
        <end position="348"/>
    </location>
</feature>
<evidence type="ECO:0000313" key="2">
    <source>
        <dbReference type="EMBL" id="TYK53349.1"/>
    </source>
</evidence>
<accession>A0A5D3FZA7</accession>
<reference evidence="2 3" key="1">
    <citation type="submission" date="2019-08" db="EMBL/GenBank/DDBJ databases">
        <title>Actinomadura sp. nov. CYP1-5 isolated from mountain soil.</title>
        <authorList>
            <person name="Songsumanus A."/>
            <person name="Kuncharoen N."/>
            <person name="Kudo T."/>
            <person name="Yuki M."/>
            <person name="Igarashi Y."/>
            <person name="Tanasupawat S."/>
        </authorList>
    </citation>
    <scope>NUCLEOTIDE SEQUENCE [LARGE SCALE GENOMIC DNA]</scope>
    <source>
        <strain evidence="2 3">CYP1-5</strain>
    </source>
</reference>
<feature type="transmembrane region" description="Helical" evidence="1">
    <location>
        <begin position="190"/>
        <end position="210"/>
    </location>
</feature>
<evidence type="ECO:0000313" key="3">
    <source>
        <dbReference type="Proteomes" id="UP000323505"/>
    </source>
</evidence>
<keyword evidence="1" id="KW-0472">Membrane</keyword>
<keyword evidence="1" id="KW-1133">Transmembrane helix</keyword>
<dbReference type="RefSeq" id="WP_148757932.1">
    <property type="nucleotide sequence ID" value="NZ_VSRQ01000001.1"/>
</dbReference>
<keyword evidence="3" id="KW-1185">Reference proteome</keyword>
<dbReference type="EMBL" id="VSRQ01000001">
    <property type="protein sequence ID" value="TYK53349.1"/>
    <property type="molecule type" value="Genomic_DNA"/>
</dbReference>
<gene>
    <name evidence="2" type="ORF">FXF68_06475</name>
</gene>
<name>A0A5D3FZA7_9ACTN</name>
<feature type="transmembrane region" description="Helical" evidence="1">
    <location>
        <begin position="255"/>
        <end position="275"/>
    </location>
</feature>
<proteinExistence type="predicted"/>
<organism evidence="2 3">
    <name type="scientific">Actinomadura decatromicini</name>
    <dbReference type="NCBI Taxonomy" id="2604572"/>
    <lineage>
        <taxon>Bacteria</taxon>
        <taxon>Bacillati</taxon>
        <taxon>Actinomycetota</taxon>
        <taxon>Actinomycetes</taxon>
        <taxon>Streptosporangiales</taxon>
        <taxon>Thermomonosporaceae</taxon>
        <taxon>Actinomadura</taxon>
    </lineage>
</organism>
<evidence type="ECO:0008006" key="4">
    <source>
        <dbReference type="Google" id="ProtNLM"/>
    </source>
</evidence>
<feature type="transmembrane region" description="Helical" evidence="1">
    <location>
        <begin position="355"/>
        <end position="375"/>
    </location>
</feature>